<name>A0A517YVQ4_9BACT</name>
<dbReference type="Proteomes" id="UP000317369">
    <property type="component" value="Chromosome"/>
</dbReference>
<dbReference type="PROSITE" id="PS00018">
    <property type="entry name" value="EF_HAND_1"/>
    <property type="match status" value="1"/>
</dbReference>
<gene>
    <name evidence="1" type="ORF">KS4_23890</name>
</gene>
<dbReference type="EMBL" id="CP036425">
    <property type="protein sequence ID" value="QDU34321.1"/>
    <property type="molecule type" value="Genomic_DNA"/>
</dbReference>
<evidence type="ECO:0000313" key="1">
    <source>
        <dbReference type="EMBL" id="QDU34321.1"/>
    </source>
</evidence>
<dbReference type="RefSeq" id="WP_145078053.1">
    <property type="nucleotide sequence ID" value="NZ_CP036425.1"/>
</dbReference>
<proteinExistence type="predicted"/>
<dbReference type="AlphaFoldDB" id="A0A517YVQ4"/>
<sequence length="185" mass="20503">MSFPGYEVESMLKDTLQNLIDDRIVTRKEIASAAKTSTSTVDRWLNGDDLWATQVNLLLGCRSLPDKARIAIDQTIIRDTGFQSILGGRRIDGDVNGDGKIDHDDVLDGSIGAVDGVRKMLDESRESMRDGQIDNKELERIKGMANDLMETCKQVVTAAETCAVNRRKARQNTQKPRNGHSVTIN</sequence>
<reference evidence="1 2" key="1">
    <citation type="submission" date="2019-02" db="EMBL/GenBank/DDBJ databases">
        <title>Deep-cultivation of Planctomycetes and their phenomic and genomic characterization uncovers novel biology.</title>
        <authorList>
            <person name="Wiegand S."/>
            <person name="Jogler M."/>
            <person name="Boedeker C."/>
            <person name="Pinto D."/>
            <person name="Vollmers J."/>
            <person name="Rivas-Marin E."/>
            <person name="Kohn T."/>
            <person name="Peeters S.H."/>
            <person name="Heuer A."/>
            <person name="Rast P."/>
            <person name="Oberbeckmann S."/>
            <person name="Bunk B."/>
            <person name="Jeske O."/>
            <person name="Meyerdierks A."/>
            <person name="Storesund J.E."/>
            <person name="Kallscheuer N."/>
            <person name="Luecker S."/>
            <person name="Lage O.M."/>
            <person name="Pohl T."/>
            <person name="Merkel B.J."/>
            <person name="Hornburger P."/>
            <person name="Mueller R.-W."/>
            <person name="Bruemmer F."/>
            <person name="Labrenz M."/>
            <person name="Spormann A.M."/>
            <person name="Op den Camp H."/>
            <person name="Overmann J."/>
            <person name="Amann R."/>
            <person name="Jetten M.S.M."/>
            <person name="Mascher T."/>
            <person name="Medema M.H."/>
            <person name="Devos D.P."/>
            <person name="Kaster A.-K."/>
            <person name="Ovreas L."/>
            <person name="Rohde M."/>
            <person name="Galperin M.Y."/>
            <person name="Jogler C."/>
        </authorList>
    </citation>
    <scope>NUCLEOTIDE SEQUENCE [LARGE SCALE GENOMIC DNA]</scope>
    <source>
        <strain evidence="1 2">KS4</strain>
    </source>
</reference>
<protein>
    <submittedName>
        <fullName evidence="1">Uncharacterized protein</fullName>
    </submittedName>
</protein>
<dbReference type="InterPro" id="IPR018247">
    <property type="entry name" value="EF_Hand_1_Ca_BS"/>
</dbReference>
<dbReference type="KEGG" id="pcor:KS4_23890"/>
<keyword evidence="2" id="KW-1185">Reference proteome</keyword>
<organism evidence="1 2">
    <name type="scientific">Poriferisphaera corsica</name>
    <dbReference type="NCBI Taxonomy" id="2528020"/>
    <lineage>
        <taxon>Bacteria</taxon>
        <taxon>Pseudomonadati</taxon>
        <taxon>Planctomycetota</taxon>
        <taxon>Phycisphaerae</taxon>
        <taxon>Phycisphaerales</taxon>
        <taxon>Phycisphaeraceae</taxon>
        <taxon>Poriferisphaera</taxon>
    </lineage>
</organism>
<evidence type="ECO:0000313" key="2">
    <source>
        <dbReference type="Proteomes" id="UP000317369"/>
    </source>
</evidence>
<accession>A0A517YVQ4</accession>